<name>X0VF72_9ZZZZ</name>
<feature type="domain" description="G5" evidence="2">
    <location>
        <begin position="4"/>
        <end position="84"/>
    </location>
</feature>
<comment type="caution">
    <text evidence="3">The sequence shown here is derived from an EMBL/GenBank/DDBJ whole genome shotgun (WGS) entry which is preliminary data.</text>
</comment>
<evidence type="ECO:0000256" key="1">
    <source>
        <dbReference type="ARBA" id="ARBA00022729"/>
    </source>
</evidence>
<protein>
    <recommendedName>
        <fullName evidence="2">G5 domain-containing protein</fullName>
    </recommendedName>
</protein>
<evidence type="ECO:0000313" key="3">
    <source>
        <dbReference type="EMBL" id="GAG16884.1"/>
    </source>
</evidence>
<sequence>AAPITVVTVKEKTYTKELKAAPEKIESSALPKGERRIVREEVRGKKKVVVECVYENDKLVRKTDLRGKIIQEPIAQIIMIGTGEAAPETQ</sequence>
<organism evidence="3">
    <name type="scientific">marine sediment metagenome</name>
    <dbReference type="NCBI Taxonomy" id="412755"/>
    <lineage>
        <taxon>unclassified sequences</taxon>
        <taxon>metagenomes</taxon>
        <taxon>ecological metagenomes</taxon>
    </lineage>
</organism>
<dbReference type="EMBL" id="BARS01030011">
    <property type="protein sequence ID" value="GAG16884.1"/>
    <property type="molecule type" value="Genomic_DNA"/>
</dbReference>
<dbReference type="PROSITE" id="PS51109">
    <property type="entry name" value="G5"/>
    <property type="match status" value="1"/>
</dbReference>
<dbReference type="Pfam" id="PF07501">
    <property type="entry name" value="G5"/>
    <property type="match status" value="1"/>
</dbReference>
<evidence type="ECO:0000259" key="2">
    <source>
        <dbReference type="PROSITE" id="PS51109"/>
    </source>
</evidence>
<dbReference type="InterPro" id="IPR011098">
    <property type="entry name" value="G5_dom"/>
</dbReference>
<dbReference type="AlphaFoldDB" id="X0VF72"/>
<reference evidence="3" key="1">
    <citation type="journal article" date="2014" name="Front. Microbiol.">
        <title>High frequency of phylogenetically diverse reductive dehalogenase-homologous genes in deep subseafloor sedimentary metagenomes.</title>
        <authorList>
            <person name="Kawai M."/>
            <person name="Futagami T."/>
            <person name="Toyoda A."/>
            <person name="Takaki Y."/>
            <person name="Nishi S."/>
            <person name="Hori S."/>
            <person name="Arai W."/>
            <person name="Tsubouchi T."/>
            <person name="Morono Y."/>
            <person name="Uchiyama I."/>
            <person name="Ito T."/>
            <person name="Fujiyama A."/>
            <person name="Inagaki F."/>
            <person name="Takami H."/>
        </authorList>
    </citation>
    <scope>NUCLEOTIDE SEQUENCE</scope>
    <source>
        <strain evidence="3">Expedition CK06-06</strain>
    </source>
</reference>
<proteinExistence type="predicted"/>
<accession>X0VF72</accession>
<dbReference type="Gene3D" id="2.20.230.10">
    <property type="entry name" value="Resuscitation-promoting factor rpfb"/>
    <property type="match status" value="1"/>
</dbReference>
<dbReference type="SMART" id="SM01208">
    <property type="entry name" value="G5"/>
    <property type="match status" value="1"/>
</dbReference>
<keyword evidence="1" id="KW-0732">Signal</keyword>
<feature type="non-terminal residue" evidence="3">
    <location>
        <position position="1"/>
    </location>
</feature>
<gene>
    <name evidence="3" type="ORF">S01H1_46844</name>
</gene>